<dbReference type="Proteomes" id="UP000477386">
    <property type="component" value="Unassembled WGS sequence"/>
</dbReference>
<dbReference type="EMBL" id="JAAGNZ010000001">
    <property type="protein sequence ID" value="NEU65956.1"/>
    <property type="molecule type" value="Genomic_DNA"/>
</dbReference>
<accession>A0A6M0ICH7</accession>
<evidence type="ECO:0000313" key="2">
    <source>
        <dbReference type="Proteomes" id="UP000477386"/>
    </source>
</evidence>
<name>A0A6M0ICH7_9BACT</name>
<proteinExistence type="predicted"/>
<dbReference type="RefSeq" id="WP_164035249.1">
    <property type="nucleotide sequence ID" value="NZ_JAAGNZ010000001.1"/>
</dbReference>
<evidence type="ECO:0000313" key="1">
    <source>
        <dbReference type="EMBL" id="NEU65956.1"/>
    </source>
</evidence>
<dbReference type="AlphaFoldDB" id="A0A6M0ICH7"/>
<comment type="caution">
    <text evidence="1">The sequence shown here is derived from an EMBL/GenBank/DDBJ whole genome shotgun (WGS) entry which is preliminary data.</text>
</comment>
<gene>
    <name evidence="1" type="ORF">GK091_03620</name>
</gene>
<organism evidence="1 2">
    <name type="scientific">Spirosoma agri</name>
    <dbReference type="NCBI Taxonomy" id="1987381"/>
    <lineage>
        <taxon>Bacteria</taxon>
        <taxon>Pseudomonadati</taxon>
        <taxon>Bacteroidota</taxon>
        <taxon>Cytophagia</taxon>
        <taxon>Cytophagales</taxon>
        <taxon>Cytophagaceae</taxon>
        <taxon>Spirosoma</taxon>
    </lineage>
</organism>
<protein>
    <submittedName>
        <fullName evidence="1">Uncharacterized protein</fullName>
    </submittedName>
</protein>
<keyword evidence="2" id="KW-1185">Reference proteome</keyword>
<reference evidence="1 2" key="1">
    <citation type="submission" date="2020-02" db="EMBL/GenBank/DDBJ databases">
        <title>Draft genome sequence of two Spirosoma agri KCTC 52727 and Spirosoma terrae KCTC 52035.</title>
        <authorList>
            <person name="Rojas J."/>
            <person name="Ambika Manirajan B."/>
            <person name="Ratering S."/>
            <person name="Suarez C."/>
            <person name="Schnell S."/>
        </authorList>
    </citation>
    <scope>NUCLEOTIDE SEQUENCE [LARGE SCALE GENOMIC DNA]</scope>
    <source>
        <strain evidence="1 2">KCTC 52727</strain>
    </source>
</reference>
<sequence>MRFEYTSDTTVDDIIEHILMRLNTDFKGSCLQVPDFCHTSNYDYDTHMELKVRSKMYEHGVAKRCQGVGQPETAINIMAKGIDVFDNGGWQKYLADYEAQDMVRRERENQPPIYVSGNAIIGNNNLGITQGRDFRASSITNTALYQTMTISEHIDQILHDAEEGYVAHPTRGSSNEYEKAFDKLVRHGLVKPISKDSYELTLEGEKAIEFGGFENWKKHKEEKESHRHNNIHVSGGNTIIGSHNSGVIQAQEGALINTGNEVRIEVKKEDFESLAKKLRENQVSQQDIDELKTILKSDGLNKEKGTFGAETNGWITKMIAKSLDGTWQIGIGAAGGLLVEAIRTFYGW</sequence>